<proteinExistence type="predicted"/>
<name>A0A6J5R7M2_9CAUD</name>
<protein>
    <submittedName>
        <fullName evidence="1">Uncharacterized protein</fullName>
    </submittedName>
</protein>
<evidence type="ECO:0000313" key="1">
    <source>
        <dbReference type="EMBL" id="CAB4187754.1"/>
    </source>
</evidence>
<sequence length="86" mass="8657">MALDATKLHRVYGGTSIGLLVYDAGADTVATVTGSGYFNAVTYQLRKGDIIMVVGNSQASIDNAIVTSATGAATVTTTAVEGVTAT</sequence>
<reference evidence="1" key="1">
    <citation type="submission" date="2020-05" db="EMBL/GenBank/DDBJ databases">
        <authorList>
            <person name="Chiriac C."/>
            <person name="Salcher M."/>
            <person name="Ghai R."/>
            <person name="Kavagutti S V."/>
        </authorList>
    </citation>
    <scope>NUCLEOTIDE SEQUENCE</scope>
</reference>
<accession>A0A6J5R7M2</accession>
<dbReference type="EMBL" id="LR797113">
    <property type="protein sequence ID" value="CAB4187754.1"/>
    <property type="molecule type" value="Genomic_DNA"/>
</dbReference>
<organism evidence="1">
    <name type="scientific">uncultured Caudovirales phage</name>
    <dbReference type="NCBI Taxonomy" id="2100421"/>
    <lineage>
        <taxon>Viruses</taxon>
        <taxon>Duplodnaviria</taxon>
        <taxon>Heunggongvirae</taxon>
        <taxon>Uroviricota</taxon>
        <taxon>Caudoviricetes</taxon>
        <taxon>Peduoviridae</taxon>
        <taxon>Maltschvirus</taxon>
        <taxon>Maltschvirus maltsch</taxon>
    </lineage>
</organism>
<gene>
    <name evidence="1" type="ORF">UFOVP1167_13</name>
</gene>